<evidence type="ECO:0008006" key="3">
    <source>
        <dbReference type="Google" id="ProtNLM"/>
    </source>
</evidence>
<dbReference type="OrthoDB" id="5363652at2"/>
<protein>
    <recommendedName>
        <fullName evidence="3">Abortive phage infection protein</fullName>
    </recommendedName>
</protein>
<dbReference type="Pfam" id="PF07751">
    <property type="entry name" value="Abi_2"/>
    <property type="match status" value="1"/>
</dbReference>
<comment type="caution">
    <text evidence="1">The sequence shown here is derived from an EMBL/GenBank/DDBJ whole genome shotgun (WGS) entry which is preliminary data.</text>
</comment>
<evidence type="ECO:0000313" key="2">
    <source>
        <dbReference type="Proteomes" id="UP000256486"/>
    </source>
</evidence>
<sequence>MPIYAKPHLSLSDQVRHLSAQGLDCDPEASSIEALHDYGYYRLTAYTYPFRRLLLPSEPKDSAYQFRADDYLPGARLSEAAELARFDHGLRDKLFDGIAALELALRFQIAHVLGKRNPFGHTDQASLDGRACAEPAPHRVRARFASMFDFWIDEYGKLIDRAGGEDFIRHVRAKYQGEVPVWIAVETFDFGGLARLYSLLERYDQNLIARRFGMSDGRQFHQWLVGLGVIRNHCAHHNRLWNRQLPHALAKIPPLTVKPDLHHLSNVAHRRKLYGWISVLAYTLRNYDNTSNWFRTIKTQLGKFPASNFVSLSVDVGFPAGWDGESLWNGAPSATRTLPTPV</sequence>
<keyword evidence="2" id="KW-1185">Reference proteome</keyword>
<reference evidence="1 2" key="1">
    <citation type="submission" date="2017-04" db="EMBL/GenBank/DDBJ databases">
        <title>Comparative genome analysis of Subtercola boreus.</title>
        <authorList>
            <person name="Cho Y.-J."/>
            <person name="Cho A."/>
            <person name="Kim O.-S."/>
            <person name="Lee J.-I."/>
        </authorList>
    </citation>
    <scope>NUCLEOTIDE SEQUENCE [LARGE SCALE GENOMIC DNA]</scope>
    <source>
        <strain evidence="1 2">K300</strain>
    </source>
</reference>
<dbReference type="RefSeq" id="WP_116413642.1">
    <property type="nucleotide sequence ID" value="NZ_NBWZ01000001.1"/>
</dbReference>
<dbReference type="EMBL" id="NBWZ01000001">
    <property type="protein sequence ID" value="RFA08228.1"/>
    <property type="molecule type" value="Genomic_DNA"/>
</dbReference>
<organism evidence="1 2">
    <name type="scientific">Subtercola boreus</name>
    <dbReference type="NCBI Taxonomy" id="120213"/>
    <lineage>
        <taxon>Bacteria</taxon>
        <taxon>Bacillati</taxon>
        <taxon>Actinomycetota</taxon>
        <taxon>Actinomycetes</taxon>
        <taxon>Micrococcales</taxon>
        <taxon>Microbacteriaceae</taxon>
        <taxon>Subtercola</taxon>
    </lineage>
</organism>
<dbReference type="InterPro" id="IPR011664">
    <property type="entry name" value="Abi_system_AbiD/AbiF-like"/>
</dbReference>
<proteinExistence type="predicted"/>
<gene>
    <name evidence="1" type="ORF">B7R54_02560</name>
</gene>
<accession>A0A3E0VFK0</accession>
<dbReference type="Proteomes" id="UP000256486">
    <property type="component" value="Unassembled WGS sequence"/>
</dbReference>
<name>A0A3E0VFK0_9MICO</name>
<dbReference type="AlphaFoldDB" id="A0A3E0VFK0"/>
<evidence type="ECO:0000313" key="1">
    <source>
        <dbReference type="EMBL" id="RFA08228.1"/>
    </source>
</evidence>